<reference evidence="1 2" key="1">
    <citation type="submission" date="2016-05" db="EMBL/GenBank/DDBJ databases">
        <title>Complete genome sequence of Pseudomonas antarctica PAMC 27494.</title>
        <authorList>
            <person name="Lee J."/>
        </authorList>
    </citation>
    <scope>NUCLEOTIDE SEQUENCE [LARGE SCALE GENOMIC DNA]</scope>
    <source>
        <strain evidence="1 2">PAMC 27494</strain>
    </source>
</reference>
<gene>
    <name evidence="1" type="ORF">A7J50_2544</name>
</gene>
<dbReference type="KEGG" id="panr:A7J50_2544"/>
<accession>A0A172Z0K4</accession>
<name>A0A172Z0K4_9PSED</name>
<dbReference type="PATRIC" id="fig|219572.3.peg.2615"/>
<proteinExistence type="predicted"/>
<dbReference type="EMBL" id="CP015600">
    <property type="protein sequence ID" value="ANF85944.1"/>
    <property type="molecule type" value="Genomic_DNA"/>
</dbReference>
<organism evidence="1 2">
    <name type="scientific">Pseudomonas antarctica</name>
    <dbReference type="NCBI Taxonomy" id="219572"/>
    <lineage>
        <taxon>Bacteria</taxon>
        <taxon>Pseudomonadati</taxon>
        <taxon>Pseudomonadota</taxon>
        <taxon>Gammaproteobacteria</taxon>
        <taxon>Pseudomonadales</taxon>
        <taxon>Pseudomonadaceae</taxon>
        <taxon>Pseudomonas</taxon>
    </lineage>
</organism>
<dbReference type="GO" id="GO:0008168">
    <property type="term" value="F:methyltransferase activity"/>
    <property type="evidence" value="ECO:0007669"/>
    <property type="project" value="UniProtKB-KW"/>
</dbReference>
<keyword evidence="1" id="KW-0808">Transferase</keyword>
<sequence length="137" mass="14303">MSFFSNPDAVARYAEGPVRLVRGFDGLQRMTTVLLREQVPATGNGLVLGAGGGLELKRFADAEPSWRFVGVEALCGVCSGLGGAGGGCRTAITAISAQLPVRSPEQNAALMQDAGFEGVELLYAGFSFNGWVGYKPC</sequence>
<protein>
    <submittedName>
        <fullName evidence="1">Type 12 methyltransferase</fullName>
    </submittedName>
</protein>
<keyword evidence="1" id="KW-0489">Methyltransferase</keyword>
<dbReference type="STRING" id="219572.A7J50_2544"/>
<dbReference type="Proteomes" id="UP000077829">
    <property type="component" value="Chromosome"/>
</dbReference>
<evidence type="ECO:0000313" key="2">
    <source>
        <dbReference type="Proteomes" id="UP000077829"/>
    </source>
</evidence>
<dbReference type="GO" id="GO:0032259">
    <property type="term" value="P:methylation"/>
    <property type="evidence" value="ECO:0007669"/>
    <property type="project" value="UniProtKB-KW"/>
</dbReference>
<dbReference type="AlphaFoldDB" id="A0A172Z0K4"/>
<evidence type="ECO:0000313" key="1">
    <source>
        <dbReference type="EMBL" id="ANF85944.1"/>
    </source>
</evidence>